<evidence type="ECO:0000313" key="6">
    <source>
        <dbReference type="Proteomes" id="UP000237144"/>
    </source>
</evidence>
<dbReference type="EMBL" id="PJQD01000048">
    <property type="protein sequence ID" value="POY72616.1"/>
    <property type="molecule type" value="Genomic_DNA"/>
</dbReference>
<sequence>MDLAVRSGSEGSPRSEQQSRDAAHDSTSSKAKNQAMNRMGRACDNCRRRKIRCDAVGGPNGTESALAEQPCSLCTTQNVPCHFEFRAPKRAPNKNYVESLEKRLEAMEGLLSSLSEPGAPAPNRPPSGIPPVPRAPPTTTTPGWQTPAQKRSSASGPPPLSSGHSPQSISTSPEPVATDLDAIQRLSDRLDDLVVEHDRYVGRETGLHLLQSVNQHFAIEVPPVTETDLPLVDSLIDNLHQTLQFTTSEVAPDLAPRLIDAYYTFGTWGFTILPRPYFEECLEKGLLSTDRSFRSLYYAMCAVGARFVDDHRLVPKHPVANARPNQLQMAKGFDLYWTSLVYSKMPVSAPTLFDLMQSVIALTWLIGSTGFITAWTMVGIASKAVDVGIHREVRSRWAHSPVEDQSRRRLFHVLLTLDQWISSGIGRPTALNKEDTDVALPLEISDEDLWKWELETRRTRQQALPPPPPPQIDPSTVIYGLQAITSLFGILESARKLFYPVKREPVTDQAISANLRQIDTALNNWLAYLPLCLQWNPTHQDDMALCGSAFVACHYFFAQIYIHRDFLSPSRSHAIGYPSLEIATNAARACSRILDVLRHRDCLKQSYTWVPLIAVQSGMMLLLSVFANPPGPAGSARMTLTPSAAADVKRCLIALEYFSDKTYMAKKCHEGLLKLAAMVAAPPTSSRSAAPSYPDPMRSSLKRCGQDDWTDGRSPADSTRGSGSDKQSPVDSNSYAAFAEQSHKARRTDTSSNHLPFTTEDLSSQTFNGRPTFLFDQTTAPSVSTVQQTVPISIAQTLSGPGGSHTVMPNGTLSLPEMSVAAPKTPLPTSTPLPPDYNLPHVTPTLANPTANGFDFQVPPGSPDLLSALYSTGGAYDSSSFWQLAMDDPLAVPQTVEQVASDMMFQLGDGAGGFYPAAGAQDSWTMPFDTSPTSEGGRGSFDASLFNGLPPFSGA</sequence>
<feature type="domain" description="Zn(2)-C6 fungal-type" evidence="4">
    <location>
        <begin position="42"/>
        <end position="83"/>
    </location>
</feature>
<dbReference type="Proteomes" id="UP000237144">
    <property type="component" value="Unassembled WGS sequence"/>
</dbReference>
<dbReference type="AlphaFoldDB" id="A0A2S5B777"/>
<feature type="compositionally biased region" description="Polar residues" evidence="3">
    <location>
        <begin position="716"/>
        <end position="732"/>
    </location>
</feature>
<dbReference type="InterPro" id="IPR007219">
    <property type="entry name" value="XnlR_reg_dom"/>
</dbReference>
<keyword evidence="2" id="KW-0539">Nucleus</keyword>
<keyword evidence="1" id="KW-0479">Metal-binding</keyword>
<gene>
    <name evidence="5" type="ORF">BMF94_4444</name>
</gene>
<keyword evidence="6" id="KW-1185">Reference proteome</keyword>
<feature type="compositionally biased region" description="Pro residues" evidence="3">
    <location>
        <begin position="119"/>
        <end position="136"/>
    </location>
</feature>
<comment type="caution">
    <text evidence="5">The sequence shown here is derived from an EMBL/GenBank/DDBJ whole genome shotgun (WGS) entry which is preliminary data.</text>
</comment>
<dbReference type="PANTHER" id="PTHR46910">
    <property type="entry name" value="TRANSCRIPTION FACTOR PDR1"/>
    <property type="match status" value="1"/>
</dbReference>
<dbReference type="Pfam" id="PF00172">
    <property type="entry name" value="Zn_clus"/>
    <property type="match status" value="1"/>
</dbReference>
<dbReference type="STRING" id="741276.A0A2S5B777"/>
<feature type="region of interest" description="Disordered" evidence="3">
    <location>
        <begin position="1"/>
        <end position="40"/>
    </location>
</feature>
<dbReference type="GO" id="GO:0003677">
    <property type="term" value="F:DNA binding"/>
    <property type="evidence" value="ECO:0007669"/>
    <property type="project" value="InterPro"/>
</dbReference>
<dbReference type="InterPro" id="IPR036864">
    <property type="entry name" value="Zn2-C6_fun-type_DNA-bd_sf"/>
</dbReference>
<evidence type="ECO:0000313" key="5">
    <source>
        <dbReference type="EMBL" id="POY72616.1"/>
    </source>
</evidence>
<dbReference type="OrthoDB" id="4456959at2759"/>
<dbReference type="InterPro" id="IPR001138">
    <property type="entry name" value="Zn2Cys6_DnaBD"/>
</dbReference>
<dbReference type="GO" id="GO:0006351">
    <property type="term" value="P:DNA-templated transcription"/>
    <property type="evidence" value="ECO:0007669"/>
    <property type="project" value="InterPro"/>
</dbReference>
<protein>
    <recommendedName>
        <fullName evidence="4">Zn(2)-C6 fungal-type domain-containing protein</fullName>
    </recommendedName>
</protein>
<evidence type="ECO:0000256" key="3">
    <source>
        <dbReference type="SAM" id="MobiDB-lite"/>
    </source>
</evidence>
<dbReference type="SMART" id="SM00066">
    <property type="entry name" value="GAL4"/>
    <property type="match status" value="1"/>
</dbReference>
<feature type="region of interest" description="Disordered" evidence="3">
    <location>
        <begin position="113"/>
        <end position="174"/>
    </location>
</feature>
<reference evidence="5 6" key="1">
    <citation type="journal article" date="2018" name="Front. Microbiol.">
        <title>Prospects for Fungal Bioremediation of Acidic Radioactive Waste Sites: Characterization and Genome Sequence of Rhodotorula taiwanensis MD1149.</title>
        <authorList>
            <person name="Tkavc R."/>
            <person name="Matrosova V.Y."/>
            <person name="Grichenko O.E."/>
            <person name="Gostincar C."/>
            <person name="Volpe R.P."/>
            <person name="Klimenkova P."/>
            <person name="Gaidamakova E.K."/>
            <person name="Zhou C.E."/>
            <person name="Stewart B.J."/>
            <person name="Lyman M.G."/>
            <person name="Malfatti S.A."/>
            <person name="Rubinfeld B."/>
            <person name="Courtot M."/>
            <person name="Singh J."/>
            <person name="Dalgard C.L."/>
            <person name="Hamilton T."/>
            <person name="Frey K.G."/>
            <person name="Gunde-Cimerman N."/>
            <person name="Dugan L."/>
            <person name="Daly M.J."/>
        </authorList>
    </citation>
    <scope>NUCLEOTIDE SEQUENCE [LARGE SCALE GENOMIC DNA]</scope>
    <source>
        <strain evidence="5 6">MD1149</strain>
    </source>
</reference>
<evidence type="ECO:0000259" key="4">
    <source>
        <dbReference type="PROSITE" id="PS50048"/>
    </source>
</evidence>
<dbReference type="GO" id="GO:0008270">
    <property type="term" value="F:zinc ion binding"/>
    <property type="evidence" value="ECO:0007669"/>
    <property type="project" value="InterPro"/>
</dbReference>
<dbReference type="GO" id="GO:0000981">
    <property type="term" value="F:DNA-binding transcription factor activity, RNA polymerase II-specific"/>
    <property type="evidence" value="ECO:0007669"/>
    <property type="project" value="InterPro"/>
</dbReference>
<organism evidence="5 6">
    <name type="scientific">Rhodotorula taiwanensis</name>
    <dbReference type="NCBI Taxonomy" id="741276"/>
    <lineage>
        <taxon>Eukaryota</taxon>
        <taxon>Fungi</taxon>
        <taxon>Dikarya</taxon>
        <taxon>Basidiomycota</taxon>
        <taxon>Pucciniomycotina</taxon>
        <taxon>Microbotryomycetes</taxon>
        <taxon>Sporidiobolales</taxon>
        <taxon>Sporidiobolaceae</taxon>
        <taxon>Rhodotorula</taxon>
    </lineage>
</organism>
<evidence type="ECO:0000256" key="2">
    <source>
        <dbReference type="ARBA" id="ARBA00023242"/>
    </source>
</evidence>
<accession>A0A2S5B777</accession>
<dbReference type="PANTHER" id="PTHR46910:SF1">
    <property type="entry name" value="MISCELLANEOUS ZN(II)2CYS6 TRANSCRIPTION FACTOR (EUROFUNG)-RELATED"/>
    <property type="match status" value="1"/>
</dbReference>
<dbReference type="Pfam" id="PF04082">
    <property type="entry name" value="Fungal_trans"/>
    <property type="match status" value="1"/>
</dbReference>
<dbReference type="SUPFAM" id="SSF57701">
    <property type="entry name" value="Zn2/Cys6 DNA-binding domain"/>
    <property type="match status" value="1"/>
</dbReference>
<dbReference type="CDD" id="cd12148">
    <property type="entry name" value="fungal_TF_MHR"/>
    <property type="match status" value="1"/>
</dbReference>
<feature type="compositionally biased region" description="Polar residues" evidence="3">
    <location>
        <begin position="25"/>
        <end position="36"/>
    </location>
</feature>
<proteinExistence type="predicted"/>
<name>A0A2S5B777_9BASI</name>
<dbReference type="Gene3D" id="4.10.240.10">
    <property type="entry name" value="Zn(2)-C6 fungal-type DNA-binding domain"/>
    <property type="match status" value="1"/>
</dbReference>
<dbReference type="InterPro" id="IPR050987">
    <property type="entry name" value="AtrR-like"/>
</dbReference>
<dbReference type="SMART" id="SM00906">
    <property type="entry name" value="Fungal_trans"/>
    <property type="match status" value="1"/>
</dbReference>
<feature type="region of interest" description="Disordered" evidence="3">
    <location>
        <begin position="684"/>
        <end position="732"/>
    </location>
</feature>
<dbReference type="PROSITE" id="PS50048">
    <property type="entry name" value="ZN2_CY6_FUNGAL_2"/>
    <property type="match status" value="1"/>
</dbReference>
<dbReference type="CDD" id="cd00067">
    <property type="entry name" value="GAL4"/>
    <property type="match status" value="1"/>
</dbReference>
<feature type="region of interest" description="Disordered" evidence="3">
    <location>
        <begin position="929"/>
        <end position="955"/>
    </location>
</feature>
<evidence type="ECO:0000256" key="1">
    <source>
        <dbReference type="ARBA" id="ARBA00022723"/>
    </source>
</evidence>